<accession>A0A150TRW7</accession>
<evidence type="ECO:0000313" key="2">
    <source>
        <dbReference type="EMBL" id="KYG07453.1"/>
    </source>
</evidence>
<comment type="caution">
    <text evidence="2">The sequence shown here is derived from an EMBL/GenBank/DDBJ whole genome shotgun (WGS) entry which is preliminary data.</text>
</comment>
<feature type="domain" description="SnoaL-like" evidence="1">
    <location>
        <begin position="26"/>
        <end position="126"/>
    </location>
</feature>
<evidence type="ECO:0000259" key="1">
    <source>
        <dbReference type="Pfam" id="PF12680"/>
    </source>
</evidence>
<dbReference type="Pfam" id="PF12680">
    <property type="entry name" value="SnoaL_2"/>
    <property type="match status" value="1"/>
</dbReference>
<dbReference type="Proteomes" id="UP000075502">
    <property type="component" value="Unassembled WGS sequence"/>
</dbReference>
<dbReference type="Gene3D" id="3.10.450.50">
    <property type="match status" value="1"/>
</dbReference>
<gene>
    <name evidence="2" type="ORF">BE21_29390</name>
</gene>
<sequence>MTHPLPHPRPLDAAQALDALLDLVVRDIEGWLALFADDAIVEFPYATALGVPGRFEGKAAIRRHFQGTIERFRDLSLRDVRRYPTTDPDVALAEVHGSAIILPGGKRYEQDYVMVVATRDGKVVRYREYWNPAPVAEAFGELAAPREGAS</sequence>
<dbReference type="SUPFAM" id="SSF54427">
    <property type="entry name" value="NTF2-like"/>
    <property type="match status" value="1"/>
</dbReference>
<dbReference type="InterPro" id="IPR037401">
    <property type="entry name" value="SnoaL-like"/>
</dbReference>
<protein>
    <submittedName>
        <fullName evidence="2">Phenazine biosynthesis protein</fullName>
    </submittedName>
</protein>
<dbReference type="AlphaFoldDB" id="A0A150TRW7"/>
<reference evidence="2 3" key="1">
    <citation type="submission" date="2014-02" db="EMBL/GenBank/DDBJ databases">
        <title>The small core and large imbalanced accessory genome model reveals a collaborative survival strategy of Sorangium cellulosum strains in nature.</title>
        <authorList>
            <person name="Han K."/>
            <person name="Peng R."/>
            <person name="Blom J."/>
            <person name="Li Y.-Z."/>
        </authorList>
    </citation>
    <scope>NUCLEOTIDE SEQUENCE [LARGE SCALE GENOMIC DNA]</scope>
    <source>
        <strain evidence="2 3">So0007-03</strain>
    </source>
</reference>
<dbReference type="InterPro" id="IPR032710">
    <property type="entry name" value="NTF2-like_dom_sf"/>
</dbReference>
<name>A0A150TRW7_SORCE</name>
<organism evidence="2 3">
    <name type="scientific">Sorangium cellulosum</name>
    <name type="common">Polyangium cellulosum</name>
    <dbReference type="NCBI Taxonomy" id="56"/>
    <lineage>
        <taxon>Bacteria</taxon>
        <taxon>Pseudomonadati</taxon>
        <taxon>Myxococcota</taxon>
        <taxon>Polyangia</taxon>
        <taxon>Polyangiales</taxon>
        <taxon>Polyangiaceae</taxon>
        <taxon>Sorangium</taxon>
    </lineage>
</organism>
<proteinExistence type="predicted"/>
<dbReference type="EMBL" id="JEME01001332">
    <property type="protein sequence ID" value="KYG07453.1"/>
    <property type="molecule type" value="Genomic_DNA"/>
</dbReference>
<evidence type="ECO:0000313" key="3">
    <source>
        <dbReference type="Proteomes" id="UP000075502"/>
    </source>
</evidence>